<dbReference type="InterPro" id="IPR008984">
    <property type="entry name" value="SMAD_FHA_dom_sf"/>
</dbReference>
<dbReference type="SUPFAM" id="SSF49879">
    <property type="entry name" value="SMAD/FHA domain"/>
    <property type="match status" value="1"/>
</dbReference>
<comment type="caution">
    <text evidence="1">The sequence shown here is derived from an EMBL/GenBank/DDBJ whole genome shotgun (WGS) entry which is preliminary data.</text>
</comment>
<sequence>MNGLFASTTDRPRRTMWRLWVDGCGGFLLVTRQRVSVGGMRPDSDAAVQVRSDWRRHEGELIRQGSDYFWVPATDSPADVASSLERRLLRTGEHLPITGVTKLSLEQPSPLSGSAVLSLAPPHRFSGHVDRVLLVDQTVLIGRASNNHIRLSGRDSAAVLLFRDGRWHAKHRQSQSSPMSRGANVWSEFVELVPGQRVSVDELDMTLEQV</sequence>
<evidence type="ECO:0000313" key="2">
    <source>
        <dbReference type="Proteomes" id="UP000324479"/>
    </source>
</evidence>
<accession>A0A5M6DBV5</accession>
<dbReference type="EMBL" id="VWOX01000005">
    <property type="protein sequence ID" value="KAA5543802.1"/>
    <property type="molecule type" value="Genomic_DNA"/>
</dbReference>
<protein>
    <submittedName>
        <fullName evidence="1">Uncharacterized protein</fullName>
    </submittedName>
</protein>
<reference evidence="1 2" key="1">
    <citation type="submission" date="2019-08" db="EMBL/GenBank/DDBJ databases">
        <authorList>
            <person name="Dhanesh K."/>
            <person name="Kumar G."/>
            <person name="Sasikala C."/>
            <person name="Venkata Ramana C."/>
        </authorList>
    </citation>
    <scope>NUCLEOTIDE SEQUENCE [LARGE SCALE GENOMIC DNA]</scope>
    <source>
        <strain evidence="1 2">JC645</strain>
    </source>
</reference>
<keyword evidence="2" id="KW-1185">Reference proteome</keyword>
<organism evidence="1 2">
    <name type="scientific">Roseiconus nitratireducens</name>
    <dbReference type="NCBI Taxonomy" id="2605748"/>
    <lineage>
        <taxon>Bacteria</taxon>
        <taxon>Pseudomonadati</taxon>
        <taxon>Planctomycetota</taxon>
        <taxon>Planctomycetia</taxon>
        <taxon>Pirellulales</taxon>
        <taxon>Pirellulaceae</taxon>
        <taxon>Roseiconus</taxon>
    </lineage>
</organism>
<dbReference type="RefSeq" id="WP_150076554.1">
    <property type="nucleotide sequence ID" value="NZ_VWOX01000005.1"/>
</dbReference>
<dbReference type="AlphaFoldDB" id="A0A5M6DBV5"/>
<name>A0A5M6DBV5_9BACT</name>
<dbReference type="Proteomes" id="UP000324479">
    <property type="component" value="Unassembled WGS sequence"/>
</dbReference>
<evidence type="ECO:0000313" key="1">
    <source>
        <dbReference type="EMBL" id="KAA5543802.1"/>
    </source>
</evidence>
<gene>
    <name evidence="1" type="ORF">FYK55_11555</name>
</gene>
<proteinExistence type="predicted"/>